<evidence type="ECO:0000313" key="7">
    <source>
        <dbReference type="EMBL" id="RGE40763.1"/>
    </source>
</evidence>
<dbReference type="EC" id="5.1.3.14" evidence="4"/>
<organism evidence="7 8">
    <name type="scientific">Comamonas testosteroni</name>
    <name type="common">Pseudomonas testosteroni</name>
    <dbReference type="NCBI Taxonomy" id="285"/>
    <lineage>
        <taxon>Bacteria</taxon>
        <taxon>Pseudomonadati</taxon>
        <taxon>Pseudomonadota</taxon>
        <taxon>Betaproteobacteria</taxon>
        <taxon>Burkholderiales</taxon>
        <taxon>Comamonadaceae</taxon>
        <taxon>Comamonas</taxon>
    </lineage>
</organism>
<evidence type="ECO:0000256" key="5">
    <source>
        <dbReference type="RuleBase" id="RU003513"/>
    </source>
</evidence>
<keyword evidence="8" id="KW-1185">Reference proteome</keyword>
<dbReference type="Gene3D" id="3.40.50.2000">
    <property type="entry name" value="Glycogen Phosphorylase B"/>
    <property type="match status" value="2"/>
</dbReference>
<dbReference type="PANTHER" id="PTHR43174:SF2">
    <property type="entry name" value="UDP-N-ACETYLGLUCOSAMINE 2-EPIMERASE"/>
    <property type="match status" value="1"/>
</dbReference>
<dbReference type="Pfam" id="PF02350">
    <property type="entry name" value="Epimerase_2"/>
    <property type="match status" value="1"/>
</dbReference>
<comment type="catalytic activity">
    <reaction evidence="2">
        <text>UDP-N-acetyl-alpha-D-glucosamine = UDP-N-acetyl-alpha-D-mannosamine</text>
        <dbReference type="Rhea" id="RHEA:17213"/>
        <dbReference type="ChEBI" id="CHEBI:57705"/>
        <dbReference type="ChEBI" id="CHEBI:68623"/>
        <dbReference type="EC" id="5.1.3.14"/>
    </reaction>
</comment>
<evidence type="ECO:0000259" key="6">
    <source>
        <dbReference type="Pfam" id="PF02350"/>
    </source>
</evidence>
<dbReference type="NCBIfam" id="TIGR00236">
    <property type="entry name" value="wecB"/>
    <property type="match status" value="1"/>
</dbReference>
<dbReference type="Proteomes" id="UP000261948">
    <property type="component" value="Unassembled WGS sequence"/>
</dbReference>
<sequence>MKILSVIGTRPEAIKMAPVVRQLAAAPGVESVVCVSGQHRSMLEQVLQLFDIAPDHDLAVMTQGQSLNGLSARILQGMDELLGKVQPDQVLVHGDTTTAMAAAMAAFHRHIPVVHVEAGLRTGSMSEPWPEEMNRRVIDVMAEVLLAPTEKAKANLLAENLQGQIHVVGNTVIDALKWVAQRFEKDSALRESVDARLPKIAEGKRMVLLTSHRRENHGDGLAHICDAVTELVAAGDVEVIYPVHLNPLVKDVVQERLGHVAGVHLIAPQDYLGFVRLMQRAYFVMTDSGGVQEEAPALGKPVLLLRDVTERPSVVEAGVVKLVGTDKQRIVSAANELLHDSAAYARMTHAAHPYGHGDASEQIVKIVLNAKVA</sequence>
<evidence type="ECO:0000256" key="2">
    <source>
        <dbReference type="ARBA" id="ARBA00036080"/>
    </source>
</evidence>
<dbReference type="PANTHER" id="PTHR43174">
    <property type="entry name" value="UDP-N-ACETYLGLUCOSAMINE 2-EPIMERASE"/>
    <property type="match status" value="1"/>
</dbReference>
<gene>
    <name evidence="7" type="ORF">DZC30_19800</name>
</gene>
<dbReference type="OrthoDB" id="9803238at2"/>
<evidence type="ECO:0000256" key="4">
    <source>
        <dbReference type="ARBA" id="ARBA00038858"/>
    </source>
</evidence>
<accession>A0A373F9A6</accession>
<name>A0A373F9A6_COMTE</name>
<keyword evidence="1 5" id="KW-0413">Isomerase</keyword>
<reference evidence="7 8" key="1">
    <citation type="submission" date="2018-08" db="EMBL/GenBank/DDBJ databases">
        <title>Comamonas testosteroni strain SWCO2.</title>
        <authorList>
            <person name="Jiang N."/>
            <person name="Zhang X.Z."/>
        </authorList>
    </citation>
    <scope>NUCLEOTIDE SEQUENCE [LARGE SCALE GENOMIC DNA]</scope>
    <source>
        <strain evidence="7 8">SWCO2</strain>
    </source>
</reference>
<dbReference type="SUPFAM" id="SSF53756">
    <property type="entry name" value="UDP-Glycosyltransferase/glycogen phosphorylase"/>
    <property type="match status" value="1"/>
</dbReference>
<comment type="caution">
    <text evidence="7">The sequence shown here is derived from an EMBL/GenBank/DDBJ whole genome shotgun (WGS) entry which is preliminary data.</text>
</comment>
<evidence type="ECO:0000313" key="8">
    <source>
        <dbReference type="Proteomes" id="UP000261948"/>
    </source>
</evidence>
<dbReference type="GO" id="GO:0008761">
    <property type="term" value="F:UDP-N-acetylglucosamine 2-epimerase activity"/>
    <property type="evidence" value="ECO:0007669"/>
    <property type="project" value="UniProtKB-EC"/>
</dbReference>
<feature type="domain" description="UDP-N-acetylglucosamine 2-epimerase" evidence="6">
    <location>
        <begin position="22"/>
        <end position="367"/>
    </location>
</feature>
<proteinExistence type="inferred from homology"/>
<dbReference type="InterPro" id="IPR029767">
    <property type="entry name" value="WecB-like"/>
</dbReference>
<dbReference type="EMBL" id="QURR01000033">
    <property type="protein sequence ID" value="RGE40763.1"/>
    <property type="molecule type" value="Genomic_DNA"/>
</dbReference>
<dbReference type="CDD" id="cd03786">
    <property type="entry name" value="GTB_UDP-GlcNAc_2-Epimerase"/>
    <property type="match status" value="1"/>
</dbReference>
<protein>
    <recommendedName>
        <fullName evidence="4">UDP-N-acetylglucosamine 2-epimerase (non-hydrolyzing)</fullName>
        <ecNumber evidence="4">5.1.3.14</ecNumber>
    </recommendedName>
</protein>
<dbReference type="AlphaFoldDB" id="A0A373F9A6"/>
<comment type="similarity">
    <text evidence="3 5">Belongs to the UDP-N-acetylglucosamine 2-epimerase family.</text>
</comment>
<dbReference type="InterPro" id="IPR003331">
    <property type="entry name" value="UDP_GlcNAc_Epimerase_2_dom"/>
</dbReference>
<evidence type="ECO:0000256" key="3">
    <source>
        <dbReference type="ARBA" id="ARBA00038209"/>
    </source>
</evidence>
<evidence type="ECO:0000256" key="1">
    <source>
        <dbReference type="ARBA" id="ARBA00023235"/>
    </source>
</evidence>